<dbReference type="EMBL" id="DNAN01000533">
    <property type="protein sequence ID" value="HAW77064.1"/>
    <property type="molecule type" value="Genomic_DNA"/>
</dbReference>
<reference evidence="2 3" key="1">
    <citation type="journal article" date="2018" name="Nat. Biotechnol.">
        <title>A standardized bacterial taxonomy based on genome phylogeny substantially revises the tree of life.</title>
        <authorList>
            <person name="Parks D.H."/>
            <person name="Chuvochina M."/>
            <person name="Waite D.W."/>
            <person name="Rinke C."/>
            <person name="Skarshewski A."/>
            <person name="Chaumeil P.A."/>
            <person name="Hugenholtz P."/>
        </authorList>
    </citation>
    <scope>NUCLEOTIDE SEQUENCE [LARGE SCALE GENOMIC DNA]</scope>
    <source>
        <strain evidence="2">UBA11978</strain>
    </source>
</reference>
<dbReference type="RefSeq" id="WP_272965049.1">
    <property type="nucleotide sequence ID" value="NZ_CALBIY010000025.1"/>
</dbReference>
<gene>
    <name evidence="2" type="ORF">DCW74_15175</name>
</gene>
<feature type="domain" description="Methyltransferase" evidence="1">
    <location>
        <begin position="61"/>
        <end position="148"/>
    </location>
</feature>
<dbReference type="Gene3D" id="3.40.50.150">
    <property type="entry name" value="Vaccinia Virus protein VP39"/>
    <property type="match status" value="1"/>
</dbReference>
<sequence>MKKTEYTTFSFDEHAKKCDVDDFLKQMLRTVKGEPIEQEQISLIIEVISDSLSIGQSDALLDLACGNGSLASLLFNECSSYKGIDISAYLIEIARSNFQISDSIAFEASPADVYVKNEPQPERFTKVNCFGSLQYLTNEEVSTVLCNLFTRFSNVEKVFLGNMPDKNSYTSFYKDREPTEAELNDNNTAIGKWRMKSELGRLASEAGWQVEFTTMPASFYAKHYRFNAVLTR</sequence>
<name>A0A350P6Z7_9ALTE</name>
<evidence type="ECO:0000313" key="3">
    <source>
        <dbReference type="Proteomes" id="UP000263517"/>
    </source>
</evidence>
<dbReference type="SUPFAM" id="SSF53335">
    <property type="entry name" value="S-adenosyl-L-methionine-dependent methyltransferases"/>
    <property type="match status" value="1"/>
</dbReference>
<dbReference type="Proteomes" id="UP000263517">
    <property type="component" value="Unassembled WGS sequence"/>
</dbReference>
<dbReference type="InterPro" id="IPR041698">
    <property type="entry name" value="Methyltransf_25"/>
</dbReference>
<accession>A0A350P6Z7</accession>
<dbReference type="Pfam" id="PF13649">
    <property type="entry name" value="Methyltransf_25"/>
    <property type="match status" value="1"/>
</dbReference>
<evidence type="ECO:0000259" key="1">
    <source>
        <dbReference type="Pfam" id="PF13649"/>
    </source>
</evidence>
<comment type="caution">
    <text evidence="2">The sequence shown here is derived from an EMBL/GenBank/DDBJ whole genome shotgun (WGS) entry which is preliminary data.</text>
</comment>
<organism evidence="2 3">
    <name type="scientific">Alteromonas australica</name>
    <dbReference type="NCBI Taxonomy" id="589873"/>
    <lineage>
        <taxon>Bacteria</taxon>
        <taxon>Pseudomonadati</taxon>
        <taxon>Pseudomonadota</taxon>
        <taxon>Gammaproteobacteria</taxon>
        <taxon>Alteromonadales</taxon>
        <taxon>Alteromonadaceae</taxon>
        <taxon>Alteromonas/Salinimonas group</taxon>
        <taxon>Alteromonas</taxon>
    </lineage>
</organism>
<evidence type="ECO:0000313" key="2">
    <source>
        <dbReference type="EMBL" id="HAW77064.1"/>
    </source>
</evidence>
<proteinExistence type="predicted"/>
<dbReference type="InterPro" id="IPR029063">
    <property type="entry name" value="SAM-dependent_MTases_sf"/>
</dbReference>
<dbReference type="AlphaFoldDB" id="A0A350P6Z7"/>
<protein>
    <recommendedName>
        <fullName evidence="1">Methyltransferase domain-containing protein</fullName>
    </recommendedName>
</protein>